<dbReference type="GO" id="GO:0003677">
    <property type="term" value="F:DNA binding"/>
    <property type="evidence" value="ECO:0007669"/>
    <property type="project" value="UniProtKB-KW"/>
</dbReference>
<dbReference type="Proteomes" id="UP000811481">
    <property type="component" value="Unassembled WGS sequence"/>
</dbReference>
<keyword evidence="1 2" id="KW-0238">DNA-binding</keyword>
<proteinExistence type="predicted"/>
<accession>A0ABS5K3I7</accession>
<comment type="caution">
    <text evidence="3">The sequence shown here is derived from an EMBL/GenBank/DDBJ whole genome shotgun (WGS) entry which is preliminary data.</text>
</comment>
<dbReference type="SUPFAM" id="SSF50249">
    <property type="entry name" value="Nucleic acid-binding proteins"/>
    <property type="match status" value="1"/>
</dbReference>
<protein>
    <submittedName>
        <fullName evidence="3">Single-stranded DNA-binding protein</fullName>
    </submittedName>
</protein>
<evidence type="ECO:0000313" key="4">
    <source>
        <dbReference type="Proteomes" id="UP000811481"/>
    </source>
</evidence>
<gene>
    <name evidence="3" type="ORF">J8J04_02110</name>
</gene>
<evidence type="ECO:0000256" key="1">
    <source>
        <dbReference type="ARBA" id="ARBA00023125"/>
    </source>
</evidence>
<dbReference type="InterPro" id="IPR012340">
    <property type="entry name" value="NA-bd_OB-fold"/>
</dbReference>
<dbReference type="Pfam" id="PF00436">
    <property type="entry name" value="SSB"/>
    <property type="match status" value="1"/>
</dbReference>
<reference evidence="3" key="1">
    <citation type="submission" date="2021-04" db="EMBL/GenBank/DDBJ databases">
        <title>Draft genome sequence of StrPh-CL8, a phytoplasma strain causing strawberry phyllody in Chile.</title>
        <authorList>
            <person name="Cui W."/>
            <person name="Zamorano A."/>
            <person name="Fiore N."/>
        </authorList>
    </citation>
    <scope>NUCLEOTIDE SEQUENCE [LARGE SCALE GENOMIC DNA]</scope>
    <source>
        <strain evidence="3">StrPh-Cl</strain>
    </source>
</reference>
<dbReference type="Gene3D" id="2.40.50.140">
    <property type="entry name" value="Nucleic acid-binding proteins"/>
    <property type="match status" value="1"/>
</dbReference>
<evidence type="ECO:0000313" key="3">
    <source>
        <dbReference type="EMBL" id="MBS2126475.1"/>
    </source>
</evidence>
<dbReference type="InterPro" id="IPR000424">
    <property type="entry name" value="Primosome_PriB/ssb"/>
</dbReference>
<dbReference type="EMBL" id="JAGVRH010000006">
    <property type="protein sequence ID" value="MBS2126475.1"/>
    <property type="molecule type" value="Genomic_DNA"/>
</dbReference>
<name>A0ABS5K3I7_9MOLU</name>
<sequence length="62" mass="7345">MNIVILSGYIGQNLQIKIIKNQVFVINFSLSTKRTVKINDKYEYLTDWHYITAFVEYNSKIN</sequence>
<dbReference type="RefSeq" id="WP_212331826.1">
    <property type="nucleotide sequence ID" value="NZ_JAGVRH010000006.1"/>
</dbReference>
<evidence type="ECO:0000256" key="2">
    <source>
        <dbReference type="PROSITE-ProRule" id="PRU00252"/>
    </source>
</evidence>
<organism evidence="3 4">
    <name type="scientific">'Fragaria x ananassa' phyllody phytoplasma</name>
    <dbReference type="NCBI Taxonomy" id="2358428"/>
    <lineage>
        <taxon>Bacteria</taxon>
        <taxon>Bacillati</taxon>
        <taxon>Mycoplasmatota</taxon>
        <taxon>Mollicutes</taxon>
        <taxon>Acholeplasmatales</taxon>
        <taxon>Acholeplasmataceae</taxon>
        <taxon>Candidatus Phytoplasma</taxon>
        <taxon>16SrXIII (Mexican periwinkle virescence group)</taxon>
    </lineage>
</organism>
<dbReference type="PROSITE" id="PS50935">
    <property type="entry name" value="SSB"/>
    <property type="match status" value="1"/>
</dbReference>
<keyword evidence="4" id="KW-1185">Reference proteome</keyword>